<gene>
    <name evidence="2" type="ORF">PRUPE_7G116100</name>
</gene>
<sequence length="158" mass="17590">MSSQNCSGQTSGLVQFPQPTRPINSYKDMTSSMALPQPTKPISLDNITCTNSEPYLPKTEAKLPQQFVDRVNLAPPTEEEHKESLHGLLEIISELREKVPAKLADHLRDMDGTKALPTVLKGSTASRGLEAVDLSKKLERFKIRTFDSEGVVEEEQKR</sequence>
<dbReference type="Proteomes" id="UP000006882">
    <property type="component" value="Chromosome G7"/>
</dbReference>
<keyword evidence="3" id="KW-1185">Reference proteome</keyword>
<evidence type="ECO:0000313" key="2">
    <source>
        <dbReference type="EMBL" id="ONH96247.1"/>
    </source>
</evidence>
<reference evidence="2 3" key="1">
    <citation type="journal article" date="2013" name="Nat. Genet.">
        <title>The high-quality draft genome of peach (Prunus persica) identifies unique patterns of genetic diversity, domestication and genome evolution.</title>
        <authorList>
            <consortium name="International Peach Genome Initiative"/>
            <person name="Verde I."/>
            <person name="Abbott A.G."/>
            <person name="Scalabrin S."/>
            <person name="Jung S."/>
            <person name="Shu S."/>
            <person name="Marroni F."/>
            <person name="Zhebentyayeva T."/>
            <person name="Dettori M.T."/>
            <person name="Grimwood J."/>
            <person name="Cattonaro F."/>
            <person name="Zuccolo A."/>
            <person name="Rossini L."/>
            <person name="Jenkins J."/>
            <person name="Vendramin E."/>
            <person name="Meisel L.A."/>
            <person name="Decroocq V."/>
            <person name="Sosinski B."/>
            <person name="Prochnik S."/>
            <person name="Mitros T."/>
            <person name="Policriti A."/>
            <person name="Cipriani G."/>
            <person name="Dondini L."/>
            <person name="Ficklin S."/>
            <person name="Goodstein D.M."/>
            <person name="Xuan P."/>
            <person name="Del Fabbro C."/>
            <person name="Aramini V."/>
            <person name="Copetti D."/>
            <person name="Gonzalez S."/>
            <person name="Horner D.S."/>
            <person name="Falchi R."/>
            <person name="Lucas S."/>
            <person name="Mica E."/>
            <person name="Maldonado J."/>
            <person name="Lazzari B."/>
            <person name="Bielenberg D."/>
            <person name="Pirona R."/>
            <person name="Miculan M."/>
            <person name="Barakat A."/>
            <person name="Testolin R."/>
            <person name="Stella A."/>
            <person name="Tartarini S."/>
            <person name="Tonutti P."/>
            <person name="Arus P."/>
            <person name="Orellana A."/>
            <person name="Wells C."/>
            <person name="Main D."/>
            <person name="Vizzotto G."/>
            <person name="Silva H."/>
            <person name="Salamini F."/>
            <person name="Schmutz J."/>
            <person name="Morgante M."/>
            <person name="Rokhsar D.S."/>
        </authorList>
    </citation>
    <scope>NUCLEOTIDE SEQUENCE [LARGE SCALE GENOMIC DNA]</scope>
    <source>
        <strain evidence="3">cv. Nemared</strain>
    </source>
</reference>
<feature type="region of interest" description="Disordered" evidence="1">
    <location>
        <begin position="1"/>
        <end position="40"/>
    </location>
</feature>
<accession>A0A251NA92</accession>
<dbReference type="EMBL" id="CM007657">
    <property type="protein sequence ID" value="ONH96247.1"/>
    <property type="molecule type" value="Genomic_DNA"/>
</dbReference>
<name>A0A251NA92_PRUPE</name>
<evidence type="ECO:0000313" key="3">
    <source>
        <dbReference type="Proteomes" id="UP000006882"/>
    </source>
</evidence>
<proteinExistence type="predicted"/>
<organism evidence="2 3">
    <name type="scientific">Prunus persica</name>
    <name type="common">Peach</name>
    <name type="synonym">Amygdalus persica</name>
    <dbReference type="NCBI Taxonomy" id="3760"/>
    <lineage>
        <taxon>Eukaryota</taxon>
        <taxon>Viridiplantae</taxon>
        <taxon>Streptophyta</taxon>
        <taxon>Embryophyta</taxon>
        <taxon>Tracheophyta</taxon>
        <taxon>Spermatophyta</taxon>
        <taxon>Magnoliopsida</taxon>
        <taxon>eudicotyledons</taxon>
        <taxon>Gunneridae</taxon>
        <taxon>Pentapetalae</taxon>
        <taxon>rosids</taxon>
        <taxon>fabids</taxon>
        <taxon>Rosales</taxon>
        <taxon>Rosaceae</taxon>
        <taxon>Amygdaloideae</taxon>
        <taxon>Amygdaleae</taxon>
        <taxon>Prunus</taxon>
    </lineage>
</organism>
<dbReference type="Gramene" id="ONH96247">
    <property type="protein sequence ID" value="ONH96247"/>
    <property type="gene ID" value="PRUPE_7G116100"/>
</dbReference>
<evidence type="ECO:0000256" key="1">
    <source>
        <dbReference type="SAM" id="MobiDB-lite"/>
    </source>
</evidence>
<feature type="compositionally biased region" description="Polar residues" evidence="1">
    <location>
        <begin position="1"/>
        <end position="34"/>
    </location>
</feature>
<protein>
    <submittedName>
        <fullName evidence="2">Uncharacterized protein</fullName>
    </submittedName>
</protein>
<dbReference type="AlphaFoldDB" id="A0A251NA92"/>